<evidence type="ECO:0000313" key="2">
    <source>
        <dbReference type="EMBL" id="PLW35988.1"/>
    </source>
</evidence>
<evidence type="ECO:0000256" key="1">
    <source>
        <dbReference type="SAM" id="Phobius"/>
    </source>
</evidence>
<dbReference type="AlphaFoldDB" id="A0A2N5UE37"/>
<sequence>MSGRTYLIYTYILMKSGRVHWKQYNRQPLKNDLKLNQPDGNPHKRTIWTPEDKKDLEIFDYRPHVPLPDMPDQHWLLFQSDFGKEYACAPNYQKTRRKHPELSLTLMRSAVDQVPEHQVLRISYLNAPGKLLPSDVVRARQRMLLAYLYKLHQRVLARCDHLTDSTKDWLHDSLFKWIHRNLFQPQAEPYLLPIIGIVHDTQLTWENMAATYRFTQTQKDLSTYFSDGTKEAVVTATLKLVQTFTDQHKVRFWLCLLAYLLVSSVAIALASPSWAERPRSFDLNSYPDQDGNPQKRTIWIPEDKEDLEKFVHRTHMKLPEIAHNYCETFKRQFGEEFGCESTSRKSNHPTLPLSLMLSPSKSGQVAQYLVLRIRDAAETAKGNLVSPDIATASSLPVIGMLPDTSLKWESMEATDRFTKPQKELARYLSEGTDNAAVSASLNLVEMHENEHPEKKLFISMAIT</sequence>
<comment type="caution">
    <text evidence="2">The sequence shown here is derived from an EMBL/GenBank/DDBJ whole genome shotgun (WGS) entry which is preliminary data.</text>
</comment>
<keyword evidence="1" id="KW-0812">Transmembrane</keyword>
<dbReference type="EMBL" id="PGCJ01000247">
    <property type="protein sequence ID" value="PLW35988.1"/>
    <property type="molecule type" value="Genomic_DNA"/>
</dbReference>
<accession>A0A2N5UE37</accession>
<proteinExistence type="predicted"/>
<protein>
    <submittedName>
        <fullName evidence="2">Uncharacterized protein</fullName>
    </submittedName>
</protein>
<dbReference type="OrthoDB" id="2500347at2759"/>
<keyword evidence="1" id="KW-0472">Membrane</keyword>
<organism evidence="2 3">
    <name type="scientific">Puccinia coronata f. sp. avenae</name>
    <dbReference type="NCBI Taxonomy" id="200324"/>
    <lineage>
        <taxon>Eukaryota</taxon>
        <taxon>Fungi</taxon>
        <taxon>Dikarya</taxon>
        <taxon>Basidiomycota</taxon>
        <taxon>Pucciniomycotina</taxon>
        <taxon>Pucciniomycetes</taxon>
        <taxon>Pucciniales</taxon>
        <taxon>Pucciniaceae</taxon>
        <taxon>Puccinia</taxon>
    </lineage>
</organism>
<reference evidence="2 3" key="1">
    <citation type="submission" date="2017-11" db="EMBL/GenBank/DDBJ databases">
        <title>De novo assembly and phasing of dikaryotic genomes from two isolates of Puccinia coronata f. sp. avenae, the causal agent of oat crown rust.</title>
        <authorList>
            <person name="Miller M.E."/>
            <person name="Zhang Y."/>
            <person name="Omidvar V."/>
            <person name="Sperschneider J."/>
            <person name="Schwessinger B."/>
            <person name="Raley C."/>
            <person name="Palmer J.M."/>
            <person name="Garnica D."/>
            <person name="Upadhyaya N."/>
            <person name="Rathjen J."/>
            <person name="Taylor J.M."/>
            <person name="Park R.F."/>
            <person name="Dodds P.N."/>
            <person name="Hirsch C.D."/>
            <person name="Kianian S.F."/>
            <person name="Figueroa M."/>
        </authorList>
    </citation>
    <scope>NUCLEOTIDE SEQUENCE [LARGE SCALE GENOMIC DNA]</scope>
    <source>
        <strain evidence="2">12NC29</strain>
    </source>
</reference>
<dbReference type="Proteomes" id="UP000235388">
    <property type="component" value="Unassembled WGS sequence"/>
</dbReference>
<name>A0A2N5UE37_9BASI</name>
<keyword evidence="1" id="KW-1133">Transmembrane helix</keyword>
<gene>
    <name evidence="2" type="ORF">PCANC_15815</name>
</gene>
<feature type="transmembrane region" description="Helical" evidence="1">
    <location>
        <begin position="250"/>
        <end position="270"/>
    </location>
</feature>
<keyword evidence="3" id="KW-1185">Reference proteome</keyword>
<evidence type="ECO:0000313" key="3">
    <source>
        <dbReference type="Proteomes" id="UP000235388"/>
    </source>
</evidence>